<feature type="domain" description="UvrD-like helicase ATP-binding" evidence="11">
    <location>
        <begin position="211"/>
        <end position="492"/>
    </location>
</feature>
<evidence type="ECO:0000256" key="9">
    <source>
        <dbReference type="ARBA" id="ARBA00048988"/>
    </source>
</evidence>
<dbReference type="EMBL" id="BAAAYK010000038">
    <property type="protein sequence ID" value="GAA3366230.1"/>
    <property type="molecule type" value="Genomic_DNA"/>
</dbReference>
<proteinExistence type="inferred from homology"/>
<protein>
    <recommendedName>
        <fullName evidence="8">DNA 3'-5' helicase</fullName>
        <ecNumber evidence="8">5.6.2.4</ecNumber>
    </recommendedName>
</protein>
<dbReference type="InterPro" id="IPR013986">
    <property type="entry name" value="DExx_box_DNA_helicase_dom_sf"/>
</dbReference>
<keyword evidence="15" id="KW-1185">Reference proteome</keyword>
<accession>A0ABP6RMH7</accession>
<evidence type="ECO:0000313" key="13">
    <source>
        <dbReference type="EMBL" id="GAA3354814.1"/>
    </source>
</evidence>
<dbReference type="InterPro" id="IPR000212">
    <property type="entry name" value="DNA_helicase_UvrD/REP"/>
</dbReference>
<keyword evidence="5 10" id="KW-0067">ATP-binding</keyword>
<reference evidence="12" key="3">
    <citation type="submission" date="2023-12" db="EMBL/GenBank/DDBJ databases">
        <authorList>
            <person name="Sun Q."/>
            <person name="Inoue M."/>
        </authorList>
    </citation>
    <scope>NUCLEOTIDE SEQUENCE</scope>
    <source>
        <strain evidence="12">JCM 9687</strain>
    </source>
</reference>
<comment type="catalytic activity">
    <reaction evidence="7">
        <text>Couples ATP hydrolysis with the unwinding of duplex DNA by translocating in the 3'-5' direction.</text>
        <dbReference type="EC" id="5.6.2.4"/>
    </reaction>
</comment>
<dbReference type="InterPro" id="IPR027417">
    <property type="entry name" value="P-loop_NTPase"/>
</dbReference>
<reference evidence="15" key="2">
    <citation type="journal article" date="2019" name="Int. J. Syst. Evol. Microbiol.">
        <title>The Global Catalogue of Microorganisms (GCM) 10K type strain sequencing project: providing services to taxonomists for standard genome sequencing and annotation.</title>
        <authorList>
            <consortium name="The Broad Institute Genomics Platform"/>
            <consortium name="The Broad Institute Genome Sequencing Center for Infectious Disease"/>
            <person name="Wu L."/>
            <person name="Ma J."/>
        </authorList>
    </citation>
    <scope>NUCLEOTIDE SEQUENCE [LARGE SCALE GENOMIC DNA]</scope>
    <source>
        <strain evidence="15">JCM 9687</strain>
    </source>
</reference>
<evidence type="ECO:0000256" key="1">
    <source>
        <dbReference type="ARBA" id="ARBA00009922"/>
    </source>
</evidence>
<feature type="binding site" evidence="10">
    <location>
        <begin position="232"/>
        <end position="239"/>
    </location>
    <ligand>
        <name>ATP</name>
        <dbReference type="ChEBI" id="CHEBI:30616"/>
    </ligand>
</feature>
<sequence length="645" mass="72531">MSTDHRWERLRRAAERAVAGHPSLAGWQRQVLSRFLVESRAGWHTHVHTALPEVPSGHADVLLIGPRGVLAVVVRDHEPDPDEVRTVLRNASESFLGLRVPAGVVSEAVVRPVVVLPAGREPSKRSIGHHLTVTEGTLDRVLDRGERRLTKRDVETLTAHLSAHRSEFTRLVPQLEPVPAEAGAELFDLEDLAQDRFDAALDGPFESWLTFLDDSQHAMVRRDYSGPARISGPAGTGKSVVALHRLVRMARNSVGPLLFTTFASNLPPIAQRSFQRLAPEIGDRVRFDHLHRWAREFLQSRGRALQVKSSETCFSLAWSKFGKHTRLAELNRHEYWRDEIDRVIKGRGITALAEYQSLHRTGRGLRLTAADRELVWRLHEHYEQIRRERGLHDHNDVFTEARAELEREPLPRPLAGVVVDEVQDITLVGLRLLHTMAGDRLLLVGDGQQQIYAGGWRLSDAGIPIKGRGEVLRTNYRNASRILEWAQRFDATNQVDDLDGAAGFSLRESVATLRGGEVVSWSDRPEGLEEALVDAVRGQAEPDDIAVLTFRNPDADRWRKVLRRNGIPVRGLEGWTGERDGKVRVGTVHRAKGLEFRAVFVPELPAEEGFDERSRDLRELGQRARLVALTRARDLLWVGPPRVEG</sequence>
<name>A0ABP6RMH7_9PSEU</name>
<evidence type="ECO:0000313" key="12">
    <source>
        <dbReference type="EMBL" id="GAA3354610.1"/>
    </source>
</evidence>
<dbReference type="InterPro" id="IPR014017">
    <property type="entry name" value="DNA_helicase_UvrD-like_C"/>
</dbReference>
<evidence type="ECO:0000256" key="4">
    <source>
        <dbReference type="ARBA" id="ARBA00022806"/>
    </source>
</evidence>
<evidence type="ECO:0000313" key="14">
    <source>
        <dbReference type="EMBL" id="GAA3366230.1"/>
    </source>
</evidence>
<comment type="catalytic activity">
    <reaction evidence="9">
        <text>ATP + H2O = ADP + phosphate + H(+)</text>
        <dbReference type="Rhea" id="RHEA:13065"/>
        <dbReference type="ChEBI" id="CHEBI:15377"/>
        <dbReference type="ChEBI" id="CHEBI:15378"/>
        <dbReference type="ChEBI" id="CHEBI:30616"/>
        <dbReference type="ChEBI" id="CHEBI:43474"/>
        <dbReference type="ChEBI" id="CHEBI:456216"/>
        <dbReference type="EC" id="5.6.2.4"/>
    </reaction>
</comment>
<dbReference type="InterPro" id="IPR014016">
    <property type="entry name" value="UvrD-like_ATP-bd"/>
</dbReference>
<evidence type="ECO:0000256" key="6">
    <source>
        <dbReference type="ARBA" id="ARBA00023235"/>
    </source>
</evidence>
<evidence type="ECO:0000256" key="2">
    <source>
        <dbReference type="ARBA" id="ARBA00022741"/>
    </source>
</evidence>
<comment type="caution">
    <text evidence="12">The sequence shown here is derived from an EMBL/GenBank/DDBJ whole genome shotgun (WGS) entry which is preliminary data.</text>
</comment>
<dbReference type="PROSITE" id="PS51198">
    <property type="entry name" value="UVRD_HELICASE_ATP_BIND"/>
    <property type="match status" value="1"/>
</dbReference>
<evidence type="ECO:0000256" key="10">
    <source>
        <dbReference type="PROSITE-ProRule" id="PRU00560"/>
    </source>
</evidence>
<dbReference type="Pfam" id="PF13361">
    <property type="entry name" value="UvrD_C"/>
    <property type="match status" value="1"/>
</dbReference>
<evidence type="ECO:0000256" key="8">
    <source>
        <dbReference type="ARBA" id="ARBA00034808"/>
    </source>
</evidence>
<dbReference type="Pfam" id="PF00580">
    <property type="entry name" value="UvrD-helicase"/>
    <property type="match status" value="1"/>
</dbReference>
<reference evidence="12" key="1">
    <citation type="journal article" date="2014" name="Int. J. Syst. Evol. Microbiol.">
        <title>Complete genome of a new Firmicutes species belonging to the dominant human colonic microbiota ('Ruminococcus bicirculans') reveals two chromosomes and a selective capacity to utilize plant glucans.</title>
        <authorList>
            <consortium name="NISC Comparative Sequencing Program"/>
            <person name="Wegmann U."/>
            <person name="Louis P."/>
            <person name="Goesmann A."/>
            <person name="Henrissat B."/>
            <person name="Duncan S.H."/>
            <person name="Flint H.J."/>
        </authorList>
    </citation>
    <scope>NUCLEOTIDE SEQUENCE</scope>
    <source>
        <strain evidence="12">JCM 9687</strain>
    </source>
</reference>
<dbReference type="EMBL" id="BAAAYK010000037">
    <property type="protein sequence ID" value="GAA3354610.1"/>
    <property type="molecule type" value="Genomic_DNA"/>
</dbReference>
<evidence type="ECO:0000256" key="7">
    <source>
        <dbReference type="ARBA" id="ARBA00034617"/>
    </source>
</evidence>
<evidence type="ECO:0000259" key="11">
    <source>
        <dbReference type="PROSITE" id="PS51198"/>
    </source>
</evidence>
<dbReference type="PANTHER" id="PTHR11070:SF45">
    <property type="entry name" value="DNA 3'-5' HELICASE"/>
    <property type="match status" value="1"/>
</dbReference>
<dbReference type="PANTHER" id="PTHR11070">
    <property type="entry name" value="UVRD / RECB / PCRA DNA HELICASE FAMILY MEMBER"/>
    <property type="match status" value="1"/>
</dbReference>
<keyword evidence="4 10" id="KW-0347">Helicase</keyword>
<evidence type="ECO:0000256" key="5">
    <source>
        <dbReference type="ARBA" id="ARBA00022840"/>
    </source>
</evidence>
<gene>
    <name evidence="12" type="ORF">GCM10020366_11870</name>
    <name evidence="13" type="ORF">GCM10020366_12400</name>
    <name evidence="14" type="ORF">GCM10020366_69290</name>
</gene>
<dbReference type="Gene3D" id="3.40.50.300">
    <property type="entry name" value="P-loop containing nucleotide triphosphate hydrolases"/>
    <property type="match status" value="2"/>
</dbReference>
<keyword evidence="2 10" id="KW-0547">Nucleotide-binding</keyword>
<dbReference type="RefSeq" id="WP_344924841.1">
    <property type="nucleotide sequence ID" value="NZ_BAAAYK010000037.1"/>
</dbReference>
<dbReference type="Gene3D" id="1.10.10.160">
    <property type="match status" value="1"/>
</dbReference>
<keyword evidence="3 10" id="KW-0378">Hydrolase</keyword>
<comment type="similarity">
    <text evidence="1">Belongs to the helicase family. UvrD subfamily.</text>
</comment>
<dbReference type="SUPFAM" id="SSF52540">
    <property type="entry name" value="P-loop containing nucleoside triphosphate hydrolases"/>
    <property type="match status" value="1"/>
</dbReference>
<organism evidence="12 15">
    <name type="scientific">Saccharopolyspora gregorii</name>
    <dbReference type="NCBI Taxonomy" id="33914"/>
    <lineage>
        <taxon>Bacteria</taxon>
        <taxon>Bacillati</taxon>
        <taxon>Actinomycetota</taxon>
        <taxon>Actinomycetes</taxon>
        <taxon>Pseudonocardiales</taxon>
        <taxon>Pseudonocardiaceae</taxon>
        <taxon>Saccharopolyspora</taxon>
    </lineage>
</organism>
<dbReference type="Proteomes" id="UP001500483">
    <property type="component" value="Unassembled WGS sequence"/>
</dbReference>
<keyword evidence="6" id="KW-0413">Isomerase</keyword>
<evidence type="ECO:0000313" key="15">
    <source>
        <dbReference type="Proteomes" id="UP001500483"/>
    </source>
</evidence>
<dbReference type="EMBL" id="BAAAYK010000038">
    <property type="protein sequence ID" value="GAA3354814.1"/>
    <property type="molecule type" value="Genomic_DNA"/>
</dbReference>
<dbReference type="EC" id="5.6.2.4" evidence="8"/>
<evidence type="ECO:0000256" key="3">
    <source>
        <dbReference type="ARBA" id="ARBA00022801"/>
    </source>
</evidence>